<gene>
    <name evidence="1" type="ORF">T265_09775</name>
</gene>
<dbReference type="EMBL" id="KL596924">
    <property type="protein sequence ID" value="KER22022.1"/>
    <property type="molecule type" value="Genomic_DNA"/>
</dbReference>
<dbReference type="RefSeq" id="XP_009174213.1">
    <property type="nucleotide sequence ID" value="XM_009175949.1"/>
</dbReference>
<reference evidence="1 2" key="1">
    <citation type="submission" date="2013-11" db="EMBL/GenBank/DDBJ databases">
        <title>Opisthorchis viverrini - life in the bile duct.</title>
        <authorList>
            <person name="Young N.D."/>
            <person name="Nagarajan N."/>
            <person name="Lin S.J."/>
            <person name="Korhonen P.K."/>
            <person name="Jex A.R."/>
            <person name="Hall R.S."/>
            <person name="Safavi-Hemami H."/>
            <person name="Kaewkong W."/>
            <person name="Bertrand D."/>
            <person name="Gao S."/>
            <person name="Seet Q."/>
            <person name="Wongkham S."/>
            <person name="Teh B.T."/>
            <person name="Wongkham C."/>
            <person name="Intapan P.M."/>
            <person name="Maleewong W."/>
            <person name="Yang X."/>
            <person name="Hu M."/>
            <person name="Wang Z."/>
            <person name="Hofmann A."/>
            <person name="Sternberg P.W."/>
            <person name="Tan P."/>
            <person name="Wang J."/>
            <person name="Gasser R.B."/>
        </authorList>
    </citation>
    <scope>NUCLEOTIDE SEQUENCE [LARGE SCALE GENOMIC DNA]</scope>
</reference>
<organism evidence="1 2">
    <name type="scientific">Opisthorchis viverrini</name>
    <name type="common">Southeast Asian liver fluke</name>
    <dbReference type="NCBI Taxonomy" id="6198"/>
    <lineage>
        <taxon>Eukaryota</taxon>
        <taxon>Metazoa</taxon>
        <taxon>Spiralia</taxon>
        <taxon>Lophotrochozoa</taxon>
        <taxon>Platyhelminthes</taxon>
        <taxon>Trematoda</taxon>
        <taxon>Digenea</taxon>
        <taxon>Opisthorchiida</taxon>
        <taxon>Opisthorchiata</taxon>
        <taxon>Opisthorchiidae</taxon>
        <taxon>Opisthorchis</taxon>
    </lineage>
</organism>
<evidence type="ECO:0000313" key="1">
    <source>
        <dbReference type="EMBL" id="KER22022.1"/>
    </source>
</evidence>
<keyword evidence="2" id="KW-1185">Reference proteome</keyword>
<dbReference type="CTD" id="20323943"/>
<proteinExistence type="predicted"/>
<dbReference type="Proteomes" id="UP000054324">
    <property type="component" value="Unassembled WGS sequence"/>
</dbReference>
<accession>A0A074Z8V6</accession>
<sequence length="171" mass="19604">MFSAVTRLHFGYTTASFQSRSVYHNIRLTETRGLCLPDEPQEGRNRSWAVEEFSATLGVVSFMVYLSCGKRVTLHLFRMLELGSDYSRKVTGPVTPDTRLLRNRKSIKETTHKFAENSSIAHDRFRLFGGSSNKSSPRVSVNFMFYLSPNWNSLSSFQYSYIPAPFNHQNT</sequence>
<dbReference type="AlphaFoldDB" id="A0A074Z8V6"/>
<dbReference type="KEGG" id="ovi:T265_09775"/>
<name>A0A074Z8V6_OPIVI</name>
<evidence type="ECO:0000313" key="2">
    <source>
        <dbReference type="Proteomes" id="UP000054324"/>
    </source>
</evidence>
<dbReference type="GeneID" id="20323943"/>
<protein>
    <submittedName>
        <fullName evidence="1">Uncharacterized protein</fullName>
    </submittedName>
</protein>
<dbReference type="OrthoDB" id="39497at2759"/>